<dbReference type="SUPFAM" id="SSF110395">
    <property type="entry name" value="CutC-like"/>
    <property type="match status" value="1"/>
</dbReference>
<protein>
    <recommendedName>
        <fullName evidence="2">Copper homeostasis protein cutC homolog</fullName>
    </recommendedName>
</protein>
<proteinExistence type="inferred from homology"/>
<dbReference type="PANTHER" id="PTHR12598">
    <property type="entry name" value="COPPER HOMEOSTASIS PROTEIN CUTC"/>
    <property type="match status" value="1"/>
</dbReference>
<dbReference type="Pfam" id="PF03932">
    <property type="entry name" value="CutC"/>
    <property type="match status" value="1"/>
</dbReference>
<dbReference type="GO" id="GO:0005507">
    <property type="term" value="F:copper ion binding"/>
    <property type="evidence" value="ECO:0007669"/>
    <property type="project" value="TreeGrafter"/>
</dbReference>
<comment type="similarity">
    <text evidence="1">Belongs to the CutC family.</text>
</comment>
<dbReference type="AlphaFoldDB" id="A0A9P4JHC3"/>
<dbReference type="InterPro" id="IPR036822">
    <property type="entry name" value="CutC-like_dom_sf"/>
</dbReference>
<gene>
    <name evidence="3" type="ORF">GQ43DRAFT_252932</name>
</gene>
<comment type="caution">
    <text evidence="3">The sequence shown here is derived from an EMBL/GenBank/DDBJ whole genome shotgun (WGS) entry which is preliminary data.</text>
</comment>
<dbReference type="HAMAP" id="MF_00795">
    <property type="entry name" value="CutC"/>
    <property type="match status" value="1"/>
</dbReference>
<accession>A0A9P4JHC3</accession>
<dbReference type="OrthoDB" id="7392499at2759"/>
<name>A0A9P4JHC3_9PLEO</name>
<dbReference type="InterPro" id="IPR005627">
    <property type="entry name" value="CutC-like"/>
</dbReference>
<dbReference type="PANTHER" id="PTHR12598:SF0">
    <property type="entry name" value="COPPER HOMEOSTASIS PROTEIN CUTC HOMOLOG"/>
    <property type="match status" value="1"/>
</dbReference>
<dbReference type="Proteomes" id="UP000799536">
    <property type="component" value="Unassembled WGS sequence"/>
</dbReference>
<evidence type="ECO:0000313" key="3">
    <source>
        <dbReference type="EMBL" id="KAF2196528.1"/>
    </source>
</evidence>
<evidence type="ECO:0000256" key="1">
    <source>
        <dbReference type="ARBA" id="ARBA00007768"/>
    </source>
</evidence>
<dbReference type="Gene3D" id="3.20.20.380">
    <property type="entry name" value="Copper homeostasis (CutC) domain"/>
    <property type="match status" value="1"/>
</dbReference>
<evidence type="ECO:0000313" key="4">
    <source>
        <dbReference type="Proteomes" id="UP000799536"/>
    </source>
</evidence>
<organism evidence="3 4">
    <name type="scientific">Delitschia confertaspora ATCC 74209</name>
    <dbReference type="NCBI Taxonomy" id="1513339"/>
    <lineage>
        <taxon>Eukaryota</taxon>
        <taxon>Fungi</taxon>
        <taxon>Dikarya</taxon>
        <taxon>Ascomycota</taxon>
        <taxon>Pezizomycotina</taxon>
        <taxon>Dothideomycetes</taxon>
        <taxon>Pleosporomycetidae</taxon>
        <taxon>Pleosporales</taxon>
        <taxon>Delitschiaceae</taxon>
        <taxon>Delitschia</taxon>
    </lineage>
</organism>
<reference evidence="3" key="1">
    <citation type="journal article" date="2020" name="Stud. Mycol.">
        <title>101 Dothideomycetes genomes: a test case for predicting lifestyles and emergence of pathogens.</title>
        <authorList>
            <person name="Haridas S."/>
            <person name="Albert R."/>
            <person name="Binder M."/>
            <person name="Bloem J."/>
            <person name="Labutti K."/>
            <person name="Salamov A."/>
            <person name="Andreopoulos B."/>
            <person name="Baker S."/>
            <person name="Barry K."/>
            <person name="Bills G."/>
            <person name="Bluhm B."/>
            <person name="Cannon C."/>
            <person name="Castanera R."/>
            <person name="Culley D."/>
            <person name="Daum C."/>
            <person name="Ezra D."/>
            <person name="Gonzalez J."/>
            <person name="Henrissat B."/>
            <person name="Kuo A."/>
            <person name="Liang C."/>
            <person name="Lipzen A."/>
            <person name="Lutzoni F."/>
            <person name="Magnuson J."/>
            <person name="Mondo S."/>
            <person name="Nolan M."/>
            <person name="Ohm R."/>
            <person name="Pangilinan J."/>
            <person name="Park H.-J."/>
            <person name="Ramirez L."/>
            <person name="Alfaro M."/>
            <person name="Sun H."/>
            <person name="Tritt A."/>
            <person name="Yoshinaga Y."/>
            <person name="Zwiers L.-H."/>
            <person name="Turgeon B."/>
            <person name="Goodwin S."/>
            <person name="Spatafora J."/>
            <person name="Crous P."/>
            <person name="Grigoriev I."/>
        </authorList>
    </citation>
    <scope>NUCLEOTIDE SEQUENCE</scope>
    <source>
        <strain evidence="3">ATCC 74209</strain>
    </source>
</reference>
<sequence>MLEIACFNPSSVLAASRSGADRIEFCANYSLGGITPSLNALRNLRAEIPIPIYIMIRPRGGDFVYSDAEFNRMKSDIEAFKAAGADGFVFGILDHGRGVDAGRNRELVELARPTQCTFHRAIDLVENLEGAVEIVVGCGFAAILTSGGQENAVQGASVVAGLQRRFGERIGFILGGGVRAENAGELEGRTGVGWLHSAAITGEAENVNEEEIRRIREALKS</sequence>
<keyword evidence="4" id="KW-1185">Reference proteome</keyword>
<dbReference type="EMBL" id="ML994370">
    <property type="protein sequence ID" value="KAF2196528.1"/>
    <property type="molecule type" value="Genomic_DNA"/>
</dbReference>
<evidence type="ECO:0000256" key="2">
    <source>
        <dbReference type="ARBA" id="ARBA00019014"/>
    </source>
</evidence>